<reference evidence="1" key="1">
    <citation type="journal article" date="2022" name="Plant J.">
        <title>Strategies of tolerance reflected in two North American maple genomes.</title>
        <authorList>
            <person name="McEvoy S.L."/>
            <person name="Sezen U.U."/>
            <person name="Trouern-Trend A."/>
            <person name="McMahon S.M."/>
            <person name="Schaberg P.G."/>
            <person name="Yang J."/>
            <person name="Wegrzyn J.L."/>
            <person name="Swenson N.G."/>
        </authorList>
    </citation>
    <scope>NUCLEOTIDE SEQUENCE</scope>
    <source>
        <strain evidence="1">91603</strain>
    </source>
</reference>
<accession>A0AAD5IGJ6</accession>
<sequence>MVAPYPLLTLSAGEKSVAPSSNHFDLDFSCRADLPPGAHIQLDSSPGDHVPATTFAPASLARTTQSKTTPITMLNQKLISSCTNDNNYAPLLDGSDSPEITVHRDSWLPFLVDIHSNQLLIGTGTEHDD</sequence>
<keyword evidence="2" id="KW-1185">Reference proteome</keyword>
<evidence type="ECO:0000313" key="1">
    <source>
        <dbReference type="EMBL" id="KAI9160529.1"/>
    </source>
</evidence>
<dbReference type="Proteomes" id="UP001064489">
    <property type="component" value="Chromosome 2"/>
</dbReference>
<evidence type="ECO:0000313" key="2">
    <source>
        <dbReference type="Proteomes" id="UP001064489"/>
    </source>
</evidence>
<comment type="caution">
    <text evidence="1">The sequence shown here is derived from an EMBL/GenBank/DDBJ whole genome shotgun (WGS) entry which is preliminary data.</text>
</comment>
<name>A0AAD5IGJ6_ACENE</name>
<gene>
    <name evidence="1" type="ORF">LWI28_009016</name>
</gene>
<protein>
    <submittedName>
        <fullName evidence="1">Uncharacterized protein</fullName>
    </submittedName>
</protein>
<dbReference type="AlphaFoldDB" id="A0AAD5IGJ6"/>
<organism evidence="1 2">
    <name type="scientific">Acer negundo</name>
    <name type="common">Box elder</name>
    <dbReference type="NCBI Taxonomy" id="4023"/>
    <lineage>
        <taxon>Eukaryota</taxon>
        <taxon>Viridiplantae</taxon>
        <taxon>Streptophyta</taxon>
        <taxon>Embryophyta</taxon>
        <taxon>Tracheophyta</taxon>
        <taxon>Spermatophyta</taxon>
        <taxon>Magnoliopsida</taxon>
        <taxon>eudicotyledons</taxon>
        <taxon>Gunneridae</taxon>
        <taxon>Pentapetalae</taxon>
        <taxon>rosids</taxon>
        <taxon>malvids</taxon>
        <taxon>Sapindales</taxon>
        <taxon>Sapindaceae</taxon>
        <taxon>Hippocastanoideae</taxon>
        <taxon>Acereae</taxon>
        <taxon>Acer</taxon>
    </lineage>
</organism>
<reference evidence="1" key="2">
    <citation type="submission" date="2023-02" db="EMBL/GenBank/DDBJ databases">
        <authorList>
            <person name="Swenson N.G."/>
            <person name="Wegrzyn J.L."/>
            <person name="Mcevoy S.L."/>
        </authorList>
    </citation>
    <scope>NUCLEOTIDE SEQUENCE</scope>
    <source>
        <strain evidence="1">91603</strain>
        <tissue evidence="1">Leaf</tissue>
    </source>
</reference>
<dbReference type="EMBL" id="JAJSOW010000106">
    <property type="protein sequence ID" value="KAI9160529.1"/>
    <property type="molecule type" value="Genomic_DNA"/>
</dbReference>
<proteinExistence type="predicted"/>